<name>A0A0J1ECZ9_RHOIS</name>
<protein>
    <submittedName>
        <fullName evidence="2">Uncharacterized protein</fullName>
    </submittedName>
</protein>
<dbReference type="EMBL" id="LECT01000038">
    <property type="protein sequence ID" value="KLU03384.1"/>
    <property type="molecule type" value="Genomic_DNA"/>
</dbReference>
<evidence type="ECO:0000256" key="1">
    <source>
        <dbReference type="SAM" id="MobiDB-lite"/>
    </source>
</evidence>
<keyword evidence="3" id="KW-1185">Reference proteome</keyword>
<gene>
    <name evidence="2" type="ORF">RISK_004696</name>
</gene>
<reference evidence="2" key="1">
    <citation type="submission" date="2015-05" db="EMBL/GenBank/DDBJ databases">
        <title>Permanent draft genome of Rhodopirellula islandicus K833.</title>
        <authorList>
            <person name="Kizina J."/>
            <person name="Richter M."/>
            <person name="Glockner F.O."/>
            <person name="Harder J."/>
        </authorList>
    </citation>
    <scope>NUCLEOTIDE SEQUENCE [LARGE SCALE GENOMIC DNA]</scope>
    <source>
        <strain evidence="2">K833</strain>
    </source>
</reference>
<evidence type="ECO:0000313" key="3">
    <source>
        <dbReference type="Proteomes" id="UP000036367"/>
    </source>
</evidence>
<accession>A0A0J1ECZ9</accession>
<sequence length="57" mass="6121">MPEGQRGTSERRTHASARRVGEIANRIEVLPSRSRCDQDATTGGGESVCHVGRPNSS</sequence>
<comment type="caution">
    <text evidence="2">The sequence shown here is derived from an EMBL/GenBank/DDBJ whole genome shotgun (WGS) entry which is preliminary data.</text>
</comment>
<dbReference type="AlphaFoldDB" id="A0A0J1ECZ9"/>
<organism evidence="2 3">
    <name type="scientific">Rhodopirellula islandica</name>
    <dbReference type="NCBI Taxonomy" id="595434"/>
    <lineage>
        <taxon>Bacteria</taxon>
        <taxon>Pseudomonadati</taxon>
        <taxon>Planctomycetota</taxon>
        <taxon>Planctomycetia</taxon>
        <taxon>Pirellulales</taxon>
        <taxon>Pirellulaceae</taxon>
        <taxon>Rhodopirellula</taxon>
    </lineage>
</organism>
<proteinExistence type="predicted"/>
<dbReference type="Proteomes" id="UP000036367">
    <property type="component" value="Unassembled WGS sequence"/>
</dbReference>
<feature type="region of interest" description="Disordered" evidence="1">
    <location>
        <begin position="34"/>
        <end position="57"/>
    </location>
</feature>
<evidence type="ECO:0000313" key="2">
    <source>
        <dbReference type="EMBL" id="KLU03384.1"/>
    </source>
</evidence>